<evidence type="ECO:0000313" key="5">
    <source>
        <dbReference type="Proteomes" id="UP001161409"/>
    </source>
</evidence>
<sequence length="210" mass="23776">MQRSKKYTQEERSLARRRAFLDATWSILIEQGFSALTLDAIIERSGGSRTTVYEEFGSKKGLIETVLAEHCELFADELLISLDPHRPLEEALTGFCNKLLHGIISTEGVRIIRLIAAEGHKFPSIMEKFDALGPDRTRRMLADYLQKQIHMNRLTLTDPSRAAEMLMAMLQGQIMSYLINPDSLVTLTEDEIRKQVQGAVTLFLNGARPR</sequence>
<keyword evidence="5" id="KW-1185">Reference proteome</keyword>
<feature type="DNA-binding region" description="H-T-H motif" evidence="2">
    <location>
        <begin position="37"/>
        <end position="56"/>
    </location>
</feature>
<gene>
    <name evidence="4" type="ORF">GCM10007924_03260</name>
</gene>
<evidence type="ECO:0000259" key="3">
    <source>
        <dbReference type="PROSITE" id="PS50977"/>
    </source>
</evidence>
<accession>A0ABQ5U0B5</accession>
<dbReference type="InterPro" id="IPR036271">
    <property type="entry name" value="Tet_transcr_reg_TetR-rel_C_sf"/>
</dbReference>
<dbReference type="InterPro" id="IPR009057">
    <property type="entry name" value="Homeodomain-like_sf"/>
</dbReference>
<dbReference type="SUPFAM" id="SSF48498">
    <property type="entry name" value="Tetracyclin repressor-like, C-terminal domain"/>
    <property type="match status" value="1"/>
</dbReference>
<dbReference type="PANTHER" id="PTHR30055">
    <property type="entry name" value="HTH-TYPE TRANSCRIPTIONAL REGULATOR RUTR"/>
    <property type="match status" value="1"/>
</dbReference>
<dbReference type="Gene3D" id="1.10.10.60">
    <property type="entry name" value="Homeodomain-like"/>
    <property type="match status" value="1"/>
</dbReference>
<reference evidence="4" key="2">
    <citation type="submission" date="2023-01" db="EMBL/GenBank/DDBJ databases">
        <title>Draft genome sequence of Sneathiella chinensis strain NBRC 103408.</title>
        <authorList>
            <person name="Sun Q."/>
            <person name="Mori K."/>
        </authorList>
    </citation>
    <scope>NUCLEOTIDE SEQUENCE</scope>
    <source>
        <strain evidence="4">NBRC 103408</strain>
    </source>
</reference>
<dbReference type="EMBL" id="BSNF01000001">
    <property type="protein sequence ID" value="GLQ05105.1"/>
    <property type="molecule type" value="Genomic_DNA"/>
</dbReference>
<dbReference type="PANTHER" id="PTHR30055:SF146">
    <property type="entry name" value="HTH-TYPE TRANSCRIPTIONAL DUAL REGULATOR CECR"/>
    <property type="match status" value="1"/>
</dbReference>
<dbReference type="PRINTS" id="PR00455">
    <property type="entry name" value="HTHTETR"/>
</dbReference>
<dbReference type="SUPFAM" id="SSF46689">
    <property type="entry name" value="Homeodomain-like"/>
    <property type="match status" value="1"/>
</dbReference>
<protein>
    <submittedName>
        <fullName evidence="4">TetR family transcriptional regulator</fullName>
    </submittedName>
</protein>
<name>A0ABQ5U0B5_9PROT</name>
<evidence type="ECO:0000256" key="1">
    <source>
        <dbReference type="ARBA" id="ARBA00023125"/>
    </source>
</evidence>
<dbReference type="InterPro" id="IPR001647">
    <property type="entry name" value="HTH_TetR"/>
</dbReference>
<feature type="domain" description="HTH tetR-type" evidence="3">
    <location>
        <begin position="14"/>
        <end position="74"/>
    </location>
</feature>
<dbReference type="InterPro" id="IPR039536">
    <property type="entry name" value="TetR_C_Proteobacteria"/>
</dbReference>
<evidence type="ECO:0000313" key="4">
    <source>
        <dbReference type="EMBL" id="GLQ05105.1"/>
    </source>
</evidence>
<evidence type="ECO:0000256" key="2">
    <source>
        <dbReference type="PROSITE-ProRule" id="PRU00335"/>
    </source>
</evidence>
<dbReference type="Gene3D" id="1.10.357.10">
    <property type="entry name" value="Tetracycline Repressor, domain 2"/>
    <property type="match status" value="1"/>
</dbReference>
<keyword evidence="1 2" id="KW-0238">DNA-binding</keyword>
<proteinExistence type="predicted"/>
<dbReference type="Proteomes" id="UP001161409">
    <property type="component" value="Unassembled WGS sequence"/>
</dbReference>
<dbReference type="Pfam" id="PF00440">
    <property type="entry name" value="TetR_N"/>
    <property type="match status" value="1"/>
</dbReference>
<reference evidence="4" key="1">
    <citation type="journal article" date="2014" name="Int. J. Syst. Evol. Microbiol.">
        <title>Complete genome of a new Firmicutes species belonging to the dominant human colonic microbiota ('Ruminococcus bicirculans') reveals two chromosomes and a selective capacity to utilize plant glucans.</title>
        <authorList>
            <consortium name="NISC Comparative Sequencing Program"/>
            <person name="Wegmann U."/>
            <person name="Louis P."/>
            <person name="Goesmann A."/>
            <person name="Henrissat B."/>
            <person name="Duncan S.H."/>
            <person name="Flint H.J."/>
        </authorList>
    </citation>
    <scope>NUCLEOTIDE SEQUENCE</scope>
    <source>
        <strain evidence="4">NBRC 103408</strain>
    </source>
</reference>
<organism evidence="4 5">
    <name type="scientific">Sneathiella chinensis</name>
    <dbReference type="NCBI Taxonomy" id="349750"/>
    <lineage>
        <taxon>Bacteria</taxon>
        <taxon>Pseudomonadati</taxon>
        <taxon>Pseudomonadota</taxon>
        <taxon>Alphaproteobacteria</taxon>
        <taxon>Sneathiellales</taxon>
        <taxon>Sneathiellaceae</taxon>
        <taxon>Sneathiella</taxon>
    </lineage>
</organism>
<comment type="caution">
    <text evidence="4">The sequence shown here is derived from an EMBL/GenBank/DDBJ whole genome shotgun (WGS) entry which is preliminary data.</text>
</comment>
<dbReference type="Pfam" id="PF14246">
    <property type="entry name" value="TetR_C_7"/>
    <property type="match status" value="1"/>
</dbReference>
<dbReference type="InterPro" id="IPR050109">
    <property type="entry name" value="HTH-type_TetR-like_transc_reg"/>
</dbReference>
<dbReference type="PROSITE" id="PS50977">
    <property type="entry name" value="HTH_TETR_2"/>
    <property type="match status" value="1"/>
</dbReference>